<dbReference type="HOGENOM" id="CLU_173969_0_0_6"/>
<evidence type="ECO:0000313" key="2">
    <source>
        <dbReference type="Proteomes" id="UP000000998"/>
    </source>
</evidence>
<keyword evidence="1" id="KW-0614">Plasmid</keyword>
<dbReference type="AlphaFoldDB" id="A1U869"/>
<evidence type="ECO:0000313" key="1">
    <source>
        <dbReference type="EMBL" id="ABM21188.1"/>
    </source>
</evidence>
<reference evidence="2" key="1">
    <citation type="journal article" date="2011" name="Appl. Environ. Microbiol.">
        <title>Genomic potential of Marinobacter aquaeolei, a biogeochemical 'opportunitroph'.</title>
        <authorList>
            <person name="Singer E."/>
            <person name="Webb E.A."/>
            <person name="Nelson W.C."/>
            <person name="Heidelberg J.F."/>
            <person name="Ivanova N."/>
            <person name="Pati A."/>
            <person name="Edwards K.J."/>
        </authorList>
    </citation>
    <scope>NUCLEOTIDE SEQUENCE [LARGE SCALE GENOMIC DNA]</scope>
    <source>
        <strain evidence="2">ATCC 700491 / DSM 11845 / VT8</strain>
    </source>
</reference>
<organism evidence="1 2">
    <name type="scientific">Marinobacter nauticus (strain ATCC 700491 / DSM 11845 / VT8)</name>
    <name type="common">Marinobacter aquaeolei</name>
    <dbReference type="NCBI Taxonomy" id="351348"/>
    <lineage>
        <taxon>Bacteria</taxon>
        <taxon>Pseudomonadati</taxon>
        <taxon>Pseudomonadota</taxon>
        <taxon>Gammaproteobacteria</taxon>
        <taxon>Pseudomonadales</taxon>
        <taxon>Marinobacteraceae</taxon>
        <taxon>Marinobacter</taxon>
    </lineage>
</organism>
<dbReference type="Proteomes" id="UP000000998">
    <property type="component" value="Plasmid pMAQU02"/>
</dbReference>
<dbReference type="EMBL" id="CP000516">
    <property type="protein sequence ID" value="ABM21188.1"/>
    <property type="molecule type" value="Genomic_DNA"/>
</dbReference>
<dbReference type="RefSeq" id="WP_011783573.1">
    <property type="nucleotide sequence ID" value="NC_008739.1"/>
</dbReference>
<protein>
    <submittedName>
        <fullName evidence="1">Uncharacterized protein</fullName>
    </submittedName>
</protein>
<name>A1U869_MARN8</name>
<dbReference type="KEGG" id="maq:Maqu_3907"/>
<accession>A1U869</accession>
<geneLocation type="plasmid" evidence="1 2">
    <name>pMAQU02</name>
</geneLocation>
<sequence length="109" mass="12530">MAPYLGDVLRMSPLKQIYLRVVSTRAYMSIMENAIEGVEARVLWSCKQRCVELLELGIREVSGFFRPFRYEVHIEGESSLFRSTSEHAARHYLTMLLGKGLGELEHPIN</sequence>
<proteinExistence type="predicted"/>
<gene>
    <name evidence="1" type="ordered locus">Maqu_3907</name>
</gene>